<sequence>MKFMKEVGLMTTYLSAGHLCGSESKCQKMPSRKLGFRCVCSEMLRNAGPLKIPLWKTANCRKTILLDETFLTKRKYNRGRVTASITQTVFGIFCKQDREGLSFLADGGKKRDLWPPVKKCVHSETAIICTDEAGQYKKIDRLIKDVVNKTTNPSKGEFVDKNDAINLLENENKHFKKSIVSRKCLGNIWLHTVTGKRNLGALIWQFIQDVKEVYPGCLKSDDNDSEVIEWSDLEDDVYDLDWEDITTGPAKKIRTDEGF</sequence>
<proteinExistence type="predicted"/>
<comment type="caution">
    <text evidence="1">The sequence shown here is derived from an EMBL/GenBank/DDBJ whole genome shotgun (WGS) entry which is preliminary data.</text>
</comment>
<name>A0AAV4XVD2_CAEEX</name>
<dbReference type="AlphaFoldDB" id="A0AAV4XVD2"/>
<organism evidence="1 2">
    <name type="scientific">Caerostris extrusa</name>
    <name type="common">Bark spider</name>
    <name type="synonym">Caerostris bankana</name>
    <dbReference type="NCBI Taxonomy" id="172846"/>
    <lineage>
        <taxon>Eukaryota</taxon>
        <taxon>Metazoa</taxon>
        <taxon>Ecdysozoa</taxon>
        <taxon>Arthropoda</taxon>
        <taxon>Chelicerata</taxon>
        <taxon>Arachnida</taxon>
        <taxon>Araneae</taxon>
        <taxon>Araneomorphae</taxon>
        <taxon>Entelegynae</taxon>
        <taxon>Araneoidea</taxon>
        <taxon>Araneidae</taxon>
        <taxon>Caerostris</taxon>
    </lineage>
</organism>
<evidence type="ECO:0000313" key="2">
    <source>
        <dbReference type="Proteomes" id="UP001054945"/>
    </source>
</evidence>
<protein>
    <submittedName>
        <fullName evidence="1">DDE_Tnp_IS1595 domain-containing protein</fullName>
    </submittedName>
</protein>
<dbReference type="Proteomes" id="UP001054945">
    <property type="component" value="Unassembled WGS sequence"/>
</dbReference>
<reference evidence="1 2" key="1">
    <citation type="submission" date="2021-06" db="EMBL/GenBank/DDBJ databases">
        <title>Caerostris extrusa draft genome.</title>
        <authorList>
            <person name="Kono N."/>
            <person name="Arakawa K."/>
        </authorList>
    </citation>
    <scope>NUCLEOTIDE SEQUENCE [LARGE SCALE GENOMIC DNA]</scope>
</reference>
<keyword evidence="2" id="KW-1185">Reference proteome</keyword>
<dbReference type="EMBL" id="BPLR01001008">
    <property type="protein sequence ID" value="GIY99130.1"/>
    <property type="molecule type" value="Genomic_DNA"/>
</dbReference>
<gene>
    <name evidence="1" type="primary">AVEN_45348_1</name>
    <name evidence="1" type="ORF">CEXT_382331</name>
</gene>
<evidence type="ECO:0000313" key="1">
    <source>
        <dbReference type="EMBL" id="GIY99130.1"/>
    </source>
</evidence>
<accession>A0AAV4XVD2</accession>